<dbReference type="Pfam" id="PF02518">
    <property type="entry name" value="HATPase_c"/>
    <property type="match status" value="1"/>
</dbReference>
<gene>
    <name evidence="12" type="ORF">HUN01_29645</name>
</gene>
<feature type="transmembrane region" description="Helical" evidence="9">
    <location>
        <begin position="176"/>
        <end position="197"/>
    </location>
</feature>
<dbReference type="PANTHER" id="PTHR43065">
    <property type="entry name" value="SENSOR HISTIDINE KINASE"/>
    <property type="match status" value="1"/>
</dbReference>
<name>A0A7D7QIR0_9NOSO</name>
<keyword evidence="8" id="KW-0175">Coiled coil</keyword>
<dbReference type="GO" id="GO:0000155">
    <property type="term" value="F:phosphorelay sensor kinase activity"/>
    <property type="evidence" value="ECO:0007669"/>
    <property type="project" value="InterPro"/>
</dbReference>
<evidence type="ECO:0000313" key="13">
    <source>
        <dbReference type="Proteomes" id="UP000514713"/>
    </source>
</evidence>
<keyword evidence="9" id="KW-0812">Transmembrane</keyword>
<dbReference type="SMART" id="SM00388">
    <property type="entry name" value="HisKA"/>
    <property type="match status" value="1"/>
</dbReference>
<dbReference type="PRINTS" id="PR00344">
    <property type="entry name" value="BCTRLSENSOR"/>
</dbReference>
<evidence type="ECO:0000256" key="7">
    <source>
        <dbReference type="ARBA" id="ARBA00023012"/>
    </source>
</evidence>
<dbReference type="SMART" id="SM00387">
    <property type="entry name" value="HATPase_c"/>
    <property type="match status" value="1"/>
</dbReference>
<dbReference type="KEGG" id="ned:HUN01_29645"/>
<dbReference type="SMART" id="SM00304">
    <property type="entry name" value="HAMP"/>
    <property type="match status" value="1"/>
</dbReference>
<evidence type="ECO:0000256" key="8">
    <source>
        <dbReference type="SAM" id="Coils"/>
    </source>
</evidence>
<dbReference type="SUPFAM" id="SSF158472">
    <property type="entry name" value="HAMP domain-like"/>
    <property type="match status" value="1"/>
</dbReference>
<dbReference type="SUPFAM" id="SSF55874">
    <property type="entry name" value="ATPase domain of HSP90 chaperone/DNA topoisomerase II/histidine kinase"/>
    <property type="match status" value="1"/>
</dbReference>
<keyword evidence="9" id="KW-1133">Transmembrane helix</keyword>
<keyword evidence="4" id="KW-0597">Phosphoprotein</keyword>
<dbReference type="Gene3D" id="1.10.287.130">
    <property type="match status" value="1"/>
</dbReference>
<dbReference type="SUPFAM" id="SSF47384">
    <property type="entry name" value="Homodimeric domain of signal transducing histidine kinase"/>
    <property type="match status" value="1"/>
</dbReference>
<keyword evidence="9" id="KW-0472">Membrane</keyword>
<comment type="catalytic activity">
    <reaction evidence="1">
        <text>ATP + protein L-histidine = ADP + protein N-phospho-L-histidine.</text>
        <dbReference type="EC" id="2.7.13.3"/>
    </reaction>
</comment>
<evidence type="ECO:0000256" key="5">
    <source>
        <dbReference type="ARBA" id="ARBA00022679"/>
    </source>
</evidence>
<dbReference type="InterPro" id="IPR036097">
    <property type="entry name" value="HisK_dim/P_sf"/>
</dbReference>
<dbReference type="PROSITE" id="PS50109">
    <property type="entry name" value="HIS_KIN"/>
    <property type="match status" value="1"/>
</dbReference>
<dbReference type="InterPro" id="IPR003661">
    <property type="entry name" value="HisK_dim/P_dom"/>
</dbReference>
<feature type="domain" description="HAMP" evidence="11">
    <location>
        <begin position="198"/>
        <end position="250"/>
    </location>
</feature>
<dbReference type="InterPro" id="IPR004358">
    <property type="entry name" value="Sig_transdc_His_kin-like_C"/>
</dbReference>
<dbReference type="CDD" id="cd00082">
    <property type="entry name" value="HisKA"/>
    <property type="match status" value="1"/>
</dbReference>
<evidence type="ECO:0000313" key="12">
    <source>
        <dbReference type="EMBL" id="QMS91562.1"/>
    </source>
</evidence>
<evidence type="ECO:0000259" key="10">
    <source>
        <dbReference type="PROSITE" id="PS50109"/>
    </source>
</evidence>
<keyword evidence="6" id="KW-0418">Kinase</keyword>
<evidence type="ECO:0000256" key="6">
    <source>
        <dbReference type="ARBA" id="ARBA00022777"/>
    </source>
</evidence>
<dbReference type="PROSITE" id="PS50885">
    <property type="entry name" value="HAMP"/>
    <property type="match status" value="1"/>
</dbReference>
<proteinExistence type="predicted"/>
<dbReference type="InterPro" id="IPR003660">
    <property type="entry name" value="HAMP_dom"/>
</dbReference>
<dbReference type="Proteomes" id="UP000514713">
    <property type="component" value="Chromosome"/>
</dbReference>
<dbReference type="InterPro" id="IPR003594">
    <property type="entry name" value="HATPase_dom"/>
</dbReference>
<dbReference type="EMBL" id="CP054698">
    <property type="protein sequence ID" value="QMS91562.1"/>
    <property type="molecule type" value="Genomic_DNA"/>
</dbReference>
<evidence type="ECO:0000256" key="4">
    <source>
        <dbReference type="ARBA" id="ARBA00022553"/>
    </source>
</evidence>
<dbReference type="Pfam" id="PF00672">
    <property type="entry name" value="HAMP"/>
    <property type="match status" value="1"/>
</dbReference>
<dbReference type="RefSeq" id="WP_181929170.1">
    <property type="nucleotide sequence ID" value="NZ_CP054698.1"/>
</dbReference>
<sequence length="587" mass="66535">MKISTKFFTGSVVSVGLIIAILVGNTVAVQQIKQTIREKSNQTTETIKVALTAENALKSEIIELKDIVLLKSQNIEMIKSSKKFLDSLDKLERLMPDAKEISIIRRRHQFLSQLSTQLIHWNSSDTSLADSQQYFRAINSFDRDIELFLSQLIERANQQNILVEDELENLYQVQRIISFVVVQVIIILFVGKFIVIWRPTIKSLHKLQAGTAEIADGNLDYRLDIQTGDEVEDLAKSFNYMSLKLAESRETLIKNTELTQMNQRLELEIYERKQAESELQKTLQELQSTQAQLIQTEKMSSLGQLVAGVAHEINNPVNFISGNITHASEYTQQLLELVSLYQEEFPNSGQKIQEKVEDIDLEFMLDDLPKILSSMKMGSKRIQQIVLSLRTFSHLDEADMKEVDIHEGIDSTLLILQNRLKAKPEHPKIEIIKEYGQLPLVECYAGQLNQVFMNVINNAIDALDMCNVQSSQQEIESNPSKIIISTKLVNNNRVVVRIADNGPGMTQEVKKKLFDPFFTTKPVGQGTGLGLSISYQIVVQKHSGILRCESELGKGSEFWIEIPLHQIGKSVNYNGFKLPTDLQESTV</sequence>
<dbReference type="Gene3D" id="6.10.340.10">
    <property type="match status" value="1"/>
</dbReference>
<dbReference type="GO" id="GO:0016020">
    <property type="term" value="C:membrane"/>
    <property type="evidence" value="ECO:0007669"/>
    <property type="project" value="UniProtKB-SubCell"/>
</dbReference>
<evidence type="ECO:0000259" key="11">
    <source>
        <dbReference type="PROSITE" id="PS50885"/>
    </source>
</evidence>
<comment type="subcellular location">
    <subcellularLocation>
        <location evidence="2">Membrane</location>
    </subcellularLocation>
</comment>
<dbReference type="AlphaFoldDB" id="A0A7D7QIR0"/>
<keyword evidence="13" id="KW-1185">Reference proteome</keyword>
<keyword evidence="7" id="KW-0902">Two-component regulatory system</keyword>
<dbReference type="PANTHER" id="PTHR43065:SF50">
    <property type="entry name" value="HISTIDINE KINASE"/>
    <property type="match status" value="1"/>
</dbReference>
<evidence type="ECO:0000256" key="1">
    <source>
        <dbReference type="ARBA" id="ARBA00000085"/>
    </source>
</evidence>
<evidence type="ECO:0000256" key="9">
    <source>
        <dbReference type="SAM" id="Phobius"/>
    </source>
</evidence>
<dbReference type="EC" id="2.7.13.3" evidence="3"/>
<reference evidence="13" key="1">
    <citation type="submission" date="2020-06" db="EMBL/GenBank/DDBJ databases">
        <title>Nostoc edaphicum CCNP1411 genome.</title>
        <authorList>
            <person name="Fidor A."/>
            <person name="Grabski M."/>
            <person name="Gawor J."/>
            <person name="Gromadka R."/>
            <person name="Wegrzyn G."/>
            <person name="Mazur-Marzec H."/>
        </authorList>
    </citation>
    <scope>NUCLEOTIDE SEQUENCE [LARGE SCALE GENOMIC DNA]</scope>
    <source>
        <strain evidence="13">CCNP1411</strain>
    </source>
</reference>
<evidence type="ECO:0000256" key="3">
    <source>
        <dbReference type="ARBA" id="ARBA00012438"/>
    </source>
</evidence>
<dbReference type="InterPro" id="IPR005467">
    <property type="entry name" value="His_kinase_dom"/>
</dbReference>
<evidence type="ECO:0000256" key="2">
    <source>
        <dbReference type="ARBA" id="ARBA00004370"/>
    </source>
</evidence>
<feature type="domain" description="Histidine kinase" evidence="10">
    <location>
        <begin position="308"/>
        <end position="566"/>
    </location>
</feature>
<organism evidence="12 13">
    <name type="scientific">Nostoc edaphicum CCNP1411</name>
    <dbReference type="NCBI Taxonomy" id="1472755"/>
    <lineage>
        <taxon>Bacteria</taxon>
        <taxon>Bacillati</taxon>
        <taxon>Cyanobacteriota</taxon>
        <taxon>Cyanophyceae</taxon>
        <taxon>Nostocales</taxon>
        <taxon>Nostocaceae</taxon>
        <taxon>Nostoc</taxon>
    </lineage>
</organism>
<protein>
    <recommendedName>
        <fullName evidence="3">histidine kinase</fullName>
        <ecNumber evidence="3">2.7.13.3</ecNumber>
    </recommendedName>
</protein>
<feature type="coiled-coil region" evidence="8">
    <location>
        <begin position="258"/>
        <end position="299"/>
    </location>
</feature>
<dbReference type="InterPro" id="IPR036890">
    <property type="entry name" value="HATPase_C_sf"/>
</dbReference>
<keyword evidence="5" id="KW-0808">Transferase</keyword>
<accession>A0A7D7QIR0</accession>
<dbReference type="Gene3D" id="3.30.565.10">
    <property type="entry name" value="Histidine kinase-like ATPase, C-terminal domain"/>
    <property type="match status" value="1"/>
</dbReference>
<dbReference type="CDD" id="cd06225">
    <property type="entry name" value="HAMP"/>
    <property type="match status" value="1"/>
</dbReference>